<evidence type="ECO:0000256" key="3">
    <source>
        <dbReference type="ARBA" id="ARBA00022475"/>
    </source>
</evidence>
<feature type="transmembrane region" description="Helical" evidence="7">
    <location>
        <begin position="330"/>
        <end position="352"/>
    </location>
</feature>
<feature type="transmembrane region" description="Helical" evidence="7">
    <location>
        <begin position="398"/>
        <end position="415"/>
    </location>
</feature>
<organism evidence="9 10">
    <name type="scientific">Halalkalibacter nanhaiisediminis</name>
    <dbReference type="NCBI Taxonomy" id="688079"/>
    <lineage>
        <taxon>Bacteria</taxon>
        <taxon>Bacillati</taxon>
        <taxon>Bacillota</taxon>
        <taxon>Bacilli</taxon>
        <taxon>Bacillales</taxon>
        <taxon>Bacillaceae</taxon>
        <taxon>Halalkalibacter</taxon>
    </lineage>
</organism>
<feature type="transmembrane region" description="Helical" evidence="7">
    <location>
        <begin position="198"/>
        <end position="218"/>
    </location>
</feature>
<proteinExistence type="predicted"/>
<comment type="caution">
    <text evidence="9">The sequence shown here is derived from an EMBL/GenBank/DDBJ whole genome shotgun (WGS) entry which is preliminary data.</text>
</comment>
<dbReference type="InterPro" id="IPR036259">
    <property type="entry name" value="MFS_trans_sf"/>
</dbReference>
<evidence type="ECO:0000256" key="6">
    <source>
        <dbReference type="ARBA" id="ARBA00023136"/>
    </source>
</evidence>
<reference evidence="9 10" key="1">
    <citation type="journal article" date="2015" name="Stand. Genomic Sci.">
        <title>Genomic Encyclopedia of Bacterial and Archaeal Type Strains, Phase III: the genomes of soil and plant-associated and newly described type strains.</title>
        <authorList>
            <person name="Whitman W.B."/>
            <person name="Woyke T."/>
            <person name="Klenk H.P."/>
            <person name="Zhou Y."/>
            <person name="Lilburn T.G."/>
            <person name="Beck B.J."/>
            <person name="De Vos P."/>
            <person name="Vandamme P."/>
            <person name="Eisen J.A."/>
            <person name="Garrity G."/>
            <person name="Hugenholtz P."/>
            <person name="Kyrpides N.C."/>
        </authorList>
    </citation>
    <scope>NUCLEOTIDE SEQUENCE [LARGE SCALE GENOMIC DNA]</scope>
    <source>
        <strain evidence="9 10">CGMCC 1.10116</strain>
    </source>
</reference>
<keyword evidence="4 7" id="KW-0812">Transmembrane</keyword>
<dbReference type="RefSeq" id="WP_144450515.1">
    <property type="nucleotide sequence ID" value="NZ_VLKZ01000005.1"/>
</dbReference>
<dbReference type="InterPro" id="IPR020846">
    <property type="entry name" value="MFS_dom"/>
</dbReference>
<dbReference type="AlphaFoldDB" id="A0A562QHT5"/>
<feature type="transmembrane region" description="Helical" evidence="7">
    <location>
        <begin position="43"/>
        <end position="64"/>
    </location>
</feature>
<evidence type="ECO:0000256" key="4">
    <source>
        <dbReference type="ARBA" id="ARBA00022692"/>
    </source>
</evidence>
<dbReference type="InterPro" id="IPR011701">
    <property type="entry name" value="MFS"/>
</dbReference>
<feature type="transmembrane region" description="Helical" evidence="7">
    <location>
        <begin position="266"/>
        <end position="286"/>
    </location>
</feature>
<dbReference type="FunFam" id="1.20.1720.10:FF:000004">
    <property type="entry name" value="EmrB/QacA family drug resistance transporter"/>
    <property type="match status" value="1"/>
</dbReference>
<keyword evidence="6 7" id="KW-0472">Membrane</keyword>
<evidence type="ECO:0000256" key="7">
    <source>
        <dbReference type="SAM" id="Phobius"/>
    </source>
</evidence>
<dbReference type="GO" id="GO:0022857">
    <property type="term" value="F:transmembrane transporter activity"/>
    <property type="evidence" value="ECO:0007669"/>
    <property type="project" value="InterPro"/>
</dbReference>
<dbReference type="Pfam" id="PF07690">
    <property type="entry name" value="MFS_1"/>
    <property type="match status" value="1"/>
</dbReference>
<feature type="transmembrane region" description="Helical" evidence="7">
    <location>
        <begin position="224"/>
        <end position="245"/>
    </location>
</feature>
<evidence type="ECO:0000313" key="9">
    <source>
        <dbReference type="EMBL" id="TWI56317.1"/>
    </source>
</evidence>
<dbReference type="PROSITE" id="PS50850">
    <property type="entry name" value="MFS"/>
    <property type="match status" value="1"/>
</dbReference>
<feature type="transmembrane region" description="Helical" evidence="7">
    <location>
        <begin position="76"/>
        <end position="96"/>
    </location>
</feature>
<feature type="transmembrane region" description="Helical" evidence="7">
    <location>
        <begin position="164"/>
        <end position="186"/>
    </location>
</feature>
<evidence type="ECO:0000256" key="1">
    <source>
        <dbReference type="ARBA" id="ARBA00004651"/>
    </source>
</evidence>
<dbReference type="PANTHER" id="PTHR23501:SF191">
    <property type="entry name" value="VACUOLAR BASIC AMINO ACID TRANSPORTER 4"/>
    <property type="match status" value="1"/>
</dbReference>
<feature type="transmembrane region" description="Helical" evidence="7">
    <location>
        <begin position="298"/>
        <end position="318"/>
    </location>
</feature>
<accession>A0A562QHT5</accession>
<dbReference type="CDD" id="cd17502">
    <property type="entry name" value="MFS_Azr1_MDR_like"/>
    <property type="match status" value="1"/>
</dbReference>
<gene>
    <name evidence="9" type="ORF">IQ10_02211</name>
</gene>
<sequence>MSKSKGTKRPLVLAAVMLAMFMAAVEATIVATAMPGIVADLGGFSLFSWVFSSYLLMQVVMIPLYGKLADLYGRKLIFSIGIGLFLLGSLLCGFAWSMEVLIISRFLQGMGAGAVQPIATTIVGDMYTKEERANIQGYLASIWGISAILGPLLGAFFIEYAHWSWIFWINIPFGIISAAIVIFFLHEKVEKKKRSIDFGGSFLLFVSIASIMFVLVQFDGTARLSIPQLLLLVCLSIGSFVWFILHEKKVKEPMMTLSLWRKKEIRYANLASFSAGAMLLAVSSFLPTYVQGVLGQTPLVAGLTLTVISIGWPISSTIAGKMMLKTGFRVTALIGGFALVIGSICFFTLPYINHPLWAGFGSFMLGVGMGFSTTTFIVSIQSSVSWNVRGEATAMNMFMRLLGGAVGVALLGGILNSRLRAFLEQEGASLGIEPSIDAVNVLLEAEGRTALTVNEQQLLQAGLAGSLSTVFIALFILAIISFLFISLLPKDHVQKENQDS</sequence>
<dbReference type="SUPFAM" id="SSF103473">
    <property type="entry name" value="MFS general substrate transporter"/>
    <property type="match status" value="1"/>
</dbReference>
<dbReference type="NCBIfam" id="TIGR00711">
    <property type="entry name" value="efflux_EmrB"/>
    <property type="match status" value="1"/>
</dbReference>
<keyword evidence="5 7" id="KW-1133">Transmembrane helix</keyword>
<evidence type="ECO:0000256" key="5">
    <source>
        <dbReference type="ARBA" id="ARBA00022989"/>
    </source>
</evidence>
<evidence type="ECO:0000313" key="10">
    <source>
        <dbReference type="Proteomes" id="UP000315711"/>
    </source>
</evidence>
<evidence type="ECO:0000259" key="8">
    <source>
        <dbReference type="PROSITE" id="PS50850"/>
    </source>
</evidence>
<name>A0A562QHT5_9BACI</name>
<dbReference type="EMBL" id="VLKZ01000005">
    <property type="protein sequence ID" value="TWI56317.1"/>
    <property type="molecule type" value="Genomic_DNA"/>
</dbReference>
<protein>
    <submittedName>
        <fullName evidence="9">EmrB/QacA subfamily drug resistance transporter</fullName>
    </submittedName>
</protein>
<feature type="transmembrane region" description="Helical" evidence="7">
    <location>
        <begin position="135"/>
        <end position="158"/>
    </location>
</feature>
<feature type="transmembrane region" description="Helical" evidence="7">
    <location>
        <begin position="102"/>
        <end position="123"/>
    </location>
</feature>
<keyword evidence="3" id="KW-1003">Cell membrane</keyword>
<dbReference type="Gene3D" id="1.20.1250.20">
    <property type="entry name" value="MFS general substrate transporter like domains"/>
    <property type="match status" value="1"/>
</dbReference>
<dbReference type="Gene3D" id="1.20.1720.10">
    <property type="entry name" value="Multidrug resistance protein D"/>
    <property type="match status" value="1"/>
</dbReference>
<dbReference type="OrthoDB" id="9807274at2"/>
<feature type="transmembrane region" description="Helical" evidence="7">
    <location>
        <begin position="467"/>
        <end position="488"/>
    </location>
</feature>
<feature type="transmembrane region" description="Helical" evidence="7">
    <location>
        <begin position="358"/>
        <end position="378"/>
    </location>
</feature>
<feature type="domain" description="Major facilitator superfamily (MFS) profile" evidence="8">
    <location>
        <begin position="12"/>
        <end position="493"/>
    </location>
</feature>
<comment type="subcellular location">
    <subcellularLocation>
        <location evidence="1">Cell membrane</location>
        <topology evidence="1">Multi-pass membrane protein</topology>
    </subcellularLocation>
</comment>
<dbReference type="PANTHER" id="PTHR23501">
    <property type="entry name" value="MAJOR FACILITATOR SUPERFAMILY"/>
    <property type="match status" value="1"/>
</dbReference>
<keyword evidence="10" id="KW-1185">Reference proteome</keyword>
<dbReference type="GO" id="GO:0005886">
    <property type="term" value="C:plasma membrane"/>
    <property type="evidence" value="ECO:0007669"/>
    <property type="project" value="UniProtKB-SubCell"/>
</dbReference>
<dbReference type="Proteomes" id="UP000315711">
    <property type="component" value="Unassembled WGS sequence"/>
</dbReference>
<dbReference type="InterPro" id="IPR004638">
    <property type="entry name" value="EmrB-like"/>
</dbReference>
<evidence type="ECO:0000256" key="2">
    <source>
        <dbReference type="ARBA" id="ARBA00022448"/>
    </source>
</evidence>
<keyword evidence="2" id="KW-0813">Transport</keyword>